<feature type="domain" description="CCD97-like C-terminal" evidence="2">
    <location>
        <begin position="139"/>
        <end position="333"/>
    </location>
</feature>
<feature type="compositionally biased region" description="Acidic residues" evidence="1">
    <location>
        <begin position="216"/>
        <end position="241"/>
    </location>
</feature>
<feature type="compositionally biased region" description="Acidic residues" evidence="1">
    <location>
        <begin position="326"/>
        <end position="338"/>
    </location>
</feature>
<dbReference type="Pfam" id="PF09747">
    <property type="entry name" value="CCD97-like_C"/>
    <property type="match status" value="1"/>
</dbReference>
<accession>A0A6J0BF05</accession>
<organism evidence="4">
    <name type="scientific">Neodiprion lecontei</name>
    <name type="common">Redheaded pine sawfly</name>
    <dbReference type="NCBI Taxonomy" id="441921"/>
    <lineage>
        <taxon>Eukaryota</taxon>
        <taxon>Metazoa</taxon>
        <taxon>Ecdysozoa</taxon>
        <taxon>Arthropoda</taxon>
        <taxon>Hexapoda</taxon>
        <taxon>Insecta</taxon>
        <taxon>Pterygota</taxon>
        <taxon>Neoptera</taxon>
        <taxon>Endopterygota</taxon>
        <taxon>Hymenoptera</taxon>
        <taxon>Tenthredinoidea</taxon>
        <taxon>Diprionidae</taxon>
        <taxon>Diprioninae</taxon>
        <taxon>Neodiprion</taxon>
    </lineage>
</organism>
<dbReference type="OrthoDB" id="333176at2759"/>
<dbReference type="InParanoid" id="A0A6J0BF05"/>
<dbReference type="KEGG" id="nlo:107219642"/>
<sequence>MSKDEGSTITPATAAAADDNQEANMTVDREAGDSETSETAEQAILFEEMIACVANSKAIFKSQQKNDPDLTVEEKASIASDLLHKNRSMFLSRFGRFLRGEHLRYFNEPLDRPDYEVVFHVNRLRRFHNRSQRRVDVKNRRYQALKSLIEKGEYFSETEMMRRNPLLYEHLVGQYLTEEQKKARDNIDTQNITFVNLLLESIQRDGTRNLKKEQQDAEDDVMEENDSDDDFEGAVDPEDDSEIRGDSRWGEMPGQSSNPYEKEANEKKTDSFYREISTKERQVLRDEFITNMYHSFLNGRDKDFDYSTVDDEESYDNVDLRTQDEEEKYFDSESPETIEEGKMEEGESSEDELDKYMKSLQETPTPIELADKVEKQTIH</sequence>
<dbReference type="FunCoup" id="A0A6J0BF05">
    <property type="interactions" value="1178"/>
</dbReference>
<dbReference type="GeneID" id="107219642"/>
<dbReference type="AlphaFoldDB" id="A0A6J0BF05"/>
<feature type="region of interest" description="Disordered" evidence="1">
    <location>
        <begin position="207"/>
        <end position="268"/>
    </location>
</feature>
<dbReference type="InterPro" id="IPR018613">
    <property type="entry name" value="Ccdc97-like"/>
</dbReference>
<gene>
    <name evidence="4" type="primary">LOC107219642</name>
</gene>
<name>A0A6J0BF05_NEOLC</name>
<feature type="region of interest" description="Disordered" evidence="1">
    <location>
        <begin position="326"/>
        <end position="379"/>
    </location>
</feature>
<protein>
    <submittedName>
        <fullName evidence="4">Coiled-coil domain-containing protein 97</fullName>
    </submittedName>
</protein>
<dbReference type="PANTHER" id="PTHR31840">
    <property type="entry name" value="COILED-COIL DOMAIN-CONTAINING PROTEIN 97"/>
    <property type="match status" value="1"/>
</dbReference>
<dbReference type="PANTHER" id="PTHR31840:SF1">
    <property type="entry name" value="COILED-COIL DOMAIN-CONTAINING PROTEIN 97"/>
    <property type="match status" value="1"/>
</dbReference>
<evidence type="ECO:0000259" key="2">
    <source>
        <dbReference type="Pfam" id="PF09747"/>
    </source>
</evidence>
<feature type="compositionally biased region" description="Low complexity" evidence="1">
    <location>
        <begin position="8"/>
        <end position="17"/>
    </location>
</feature>
<keyword evidence="3" id="KW-1185">Reference proteome</keyword>
<dbReference type="InterPro" id="IPR040233">
    <property type="entry name" value="CCD97-like_C"/>
</dbReference>
<dbReference type="Proteomes" id="UP000829291">
    <property type="component" value="Chromosome 3"/>
</dbReference>
<proteinExistence type="predicted"/>
<evidence type="ECO:0000313" key="4">
    <source>
        <dbReference type="RefSeq" id="XP_015513410.2"/>
    </source>
</evidence>
<feature type="region of interest" description="Disordered" evidence="1">
    <location>
        <begin position="1"/>
        <end position="38"/>
    </location>
</feature>
<evidence type="ECO:0000313" key="3">
    <source>
        <dbReference type="Proteomes" id="UP000829291"/>
    </source>
</evidence>
<feature type="compositionally biased region" description="Basic and acidic residues" evidence="1">
    <location>
        <begin position="369"/>
        <end position="379"/>
    </location>
</feature>
<dbReference type="RefSeq" id="XP_015513410.2">
    <property type="nucleotide sequence ID" value="XM_015657924.2"/>
</dbReference>
<reference evidence="4" key="1">
    <citation type="submission" date="2025-08" db="UniProtKB">
        <authorList>
            <consortium name="RefSeq"/>
        </authorList>
    </citation>
    <scope>IDENTIFICATION</scope>
    <source>
        <tissue evidence="4">Thorax and Abdomen</tissue>
    </source>
</reference>
<evidence type="ECO:0000256" key="1">
    <source>
        <dbReference type="SAM" id="MobiDB-lite"/>
    </source>
</evidence>